<dbReference type="PANTHER" id="PTHR33395">
    <property type="entry name" value="TRANSCRIPTASE, PUTATIVE-RELATED-RELATED"/>
    <property type="match status" value="1"/>
</dbReference>
<accession>A0A6J8A1D4</accession>
<dbReference type="AlphaFoldDB" id="A0A6J8A1D4"/>
<gene>
    <name evidence="2" type="ORF">MCOR_1749</name>
</gene>
<evidence type="ECO:0000259" key="1">
    <source>
        <dbReference type="Pfam" id="PF14529"/>
    </source>
</evidence>
<dbReference type="OrthoDB" id="6381896at2759"/>
<feature type="domain" description="Endonuclease/exonuclease/phosphatase" evidence="1">
    <location>
        <begin position="13"/>
        <end position="101"/>
    </location>
</feature>
<dbReference type="Proteomes" id="UP000507470">
    <property type="component" value="Unassembled WGS sequence"/>
</dbReference>
<protein>
    <recommendedName>
        <fullName evidence="1">Endonuclease/exonuclease/phosphatase domain-containing protein</fullName>
    </recommendedName>
</protein>
<dbReference type="EMBL" id="CACVKT020000359">
    <property type="protein sequence ID" value="CAC5358528.1"/>
    <property type="molecule type" value="Genomic_DNA"/>
</dbReference>
<dbReference type="GO" id="GO:0003824">
    <property type="term" value="F:catalytic activity"/>
    <property type="evidence" value="ECO:0007669"/>
    <property type="project" value="InterPro"/>
</dbReference>
<dbReference type="SUPFAM" id="SSF56219">
    <property type="entry name" value="DNase I-like"/>
    <property type="match status" value="1"/>
</dbReference>
<dbReference type="Gene3D" id="3.60.10.10">
    <property type="entry name" value="Endonuclease/exonuclease/phosphatase"/>
    <property type="match status" value="1"/>
</dbReference>
<dbReference type="InterPro" id="IPR036691">
    <property type="entry name" value="Endo/exonu/phosph_ase_sf"/>
</dbReference>
<name>A0A6J8A1D4_MYTCO</name>
<reference evidence="2 3" key="1">
    <citation type="submission" date="2020-06" db="EMBL/GenBank/DDBJ databases">
        <authorList>
            <person name="Li R."/>
            <person name="Bekaert M."/>
        </authorList>
    </citation>
    <scope>NUCLEOTIDE SEQUENCE [LARGE SCALE GENOMIC DNA]</scope>
    <source>
        <strain evidence="3">wild</strain>
    </source>
</reference>
<evidence type="ECO:0000313" key="2">
    <source>
        <dbReference type="EMBL" id="CAC5358528.1"/>
    </source>
</evidence>
<organism evidence="2 3">
    <name type="scientific">Mytilus coruscus</name>
    <name type="common">Sea mussel</name>
    <dbReference type="NCBI Taxonomy" id="42192"/>
    <lineage>
        <taxon>Eukaryota</taxon>
        <taxon>Metazoa</taxon>
        <taxon>Spiralia</taxon>
        <taxon>Lophotrochozoa</taxon>
        <taxon>Mollusca</taxon>
        <taxon>Bivalvia</taxon>
        <taxon>Autobranchia</taxon>
        <taxon>Pteriomorphia</taxon>
        <taxon>Mytilida</taxon>
        <taxon>Mytiloidea</taxon>
        <taxon>Mytilidae</taxon>
        <taxon>Mytilinae</taxon>
        <taxon>Mytilus</taxon>
    </lineage>
</organism>
<dbReference type="Pfam" id="PF14529">
    <property type="entry name" value="Exo_endo_phos_2"/>
    <property type="match status" value="1"/>
</dbReference>
<sequence>MFEIFIVNIVVDTSQNLPNIILGGDFNLPHINRQTTTVNPNPQYGKALNEKLIEISNNNDLNQMVNEPTRGQNTPDLLMTTNPGLVSKIEVHHGMSGHQVVVASIDMKAITSKKKPRLVHLFKKGDMNGLKENIRDKFGNRMNNMEENTVEENWTYFKKIILQATKEFIPQKTTGSKQHVP</sequence>
<evidence type="ECO:0000313" key="3">
    <source>
        <dbReference type="Proteomes" id="UP000507470"/>
    </source>
</evidence>
<dbReference type="PANTHER" id="PTHR33395:SF22">
    <property type="entry name" value="REVERSE TRANSCRIPTASE DOMAIN-CONTAINING PROTEIN"/>
    <property type="match status" value="1"/>
</dbReference>
<proteinExistence type="predicted"/>
<keyword evidence="3" id="KW-1185">Reference proteome</keyword>
<dbReference type="InterPro" id="IPR005135">
    <property type="entry name" value="Endo/exonuclease/phosphatase"/>
</dbReference>